<dbReference type="InterPro" id="IPR035979">
    <property type="entry name" value="RBD_domain_sf"/>
</dbReference>
<keyword evidence="2" id="KW-0687">Ribonucleoprotein</keyword>
<protein>
    <submittedName>
        <fullName evidence="2">U2 small nuclear ribonucleoprotein B</fullName>
    </submittedName>
</protein>
<keyword evidence="3" id="KW-1185">Reference proteome</keyword>
<evidence type="ECO:0000256" key="1">
    <source>
        <dbReference type="SAM" id="MobiDB-lite"/>
    </source>
</evidence>
<sequence>MRKGKKAETKDSPNCKEEHNYKMSRYCSFEDREHEGQGVVTVKELGSSTNALRQLQGFPVYGKPMRIQCAKTESDVIAKMSGTFADKEKKKGKKKENKKGKKKAKPGNRQF</sequence>
<accession>S7ND86</accession>
<dbReference type="SUPFAM" id="SSF54928">
    <property type="entry name" value="RNA-binding domain, RBD"/>
    <property type="match status" value="1"/>
</dbReference>
<reference evidence="2 3" key="1">
    <citation type="journal article" date="2013" name="Nat. Commun.">
        <title>Genome analysis reveals insights into physiology and longevity of the Brandt's bat Myotis brandtii.</title>
        <authorList>
            <person name="Seim I."/>
            <person name="Fang X."/>
            <person name="Xiong Z."/>
            <person name="Lobanov A.V."/>
            <person name="Huang Z."/>
            <person name="Ma S."/>
            <person name="Feng Y."/>
            <person name="Turanov A.A."/>
            <person name="Zhu Y."/>
            <person name="Lenz T.L."/>
            <person name="Gerashchenko M.V."/>
            <person name="Fan D."/>
            <person name="Hee Yim S."/>
            <person name="Yao X."/>
            <person name="Jordan D."/>
            <person name="Xiong Y."/>
            <person name="Ma Y."/>
            <person name="Lyapunov A.N."/>
            <person name="Chen G."/>
            <person name="Kulakova O.I."/>
            <person name="Sun Y."/>
            <person name="Lee S.G."/>
            <person name="Bronson R.T."/>
            <person name="Moskalev A.A."/>
            <person name="Sunyaev S.R."/>
            <person name="Zhang G."/>
            <person name="Krogh A."/>
            <person name="Wang J."/>
            <person name="Gladyshev V.N."/>
        </authorList>
    </citation>
    <scope>NUCLEOTIDE SEQUENCE [LARGE SCALE GENOMIC DNA]</scope>
</reference>
<evidence type="ECO:0000313" key="3">
    <source>
        <dbReference type="Proteomes" id="UP000052978"/>
    </source>
</evidence>
<feature type="region of interest" description="Disordered" evidence="1">
    <location>
        <begin position="81"/>
        <end position="111"/>
    </location>
</feature>
<evidence type="ECO:0000313" key="2">
    <source>
        <dbReference type="EMBL" id="EPQ15131.1"/>
    </source>
</evidence>
<dbReference type="EMBL" id="KE164113">
    <property type="protein sequence ID" value="EPQ15131.1"/>
    <property type="molecule type" value="Genomic_DNA"/>
</dbReference>
<dbReference type="GO" id="GO:1990904">
    <property type="term" value="C:ribonucleoprotein complex"/>
    <property type="evidence" value="ECO:0007669"/>
    <property type="project" value="UniProtKB-KW"/>
</dbReference>
<organism evidence="2 3">
    <name type="scientific">Myotis brandtii</name>
    <name type="common">Brandt's bat</name>
    <dbReference type="NCBI Taxonomy" id="109478"/>
    <lineage>
        <taxon>Eukaryota</taxon>
        <taxon>Metazoa</taxon>
        <taxon>Chordata</taxon>
        <taxon>Craniata</taxon>
        <taxon>Vertebrata</taxon>
        <taxon>Euteleostomi</taxon>
        <taxon>Mammalia</taxon>
        <taxon>Eutheria</taxon>
        <taxon>Laurasiatheria</taxon>
        <taxon>Chiroptera</taxon>
        <taxon>Yangochiroptera</taxon>
        <taxon>Vespertilionidae</taxon>
        <taxon>Myotis</taxon>
    </lineage>
</organism>
<dbReference type="InterPro" id="IPR012677">
    <property type="entry name" value="Nucleotide-bd_a/b_plait_sf"/>
</dbReference>
<proteinExistence type="predicted"/>
<dbReference type="GO" id="GO:0003676">
    <property type="term" value="F:nucleic acid binding"/>
    <property type="evidence" value="ECO:0007669"/>
    <property type="project" value="InterPro"/>
</dbReference>
<dbReference type="AlphaFoldDB" id="S7ND86"/>
<name>S7ND86_MYOBR</name>
<dbReference type="Gene3D" id="3.30.70.330">
    <property type="match status" value="1"/>
</dbReference>
<feature type="compositionally biased region" description="Basic residues" evidence="1">
    <location>
        <begin position="90"/>
        <end position="111"/>
    </location>
</feature>
<gene>
    <name evidence="2" type="ORF">D623_10021337</name>
</gene>
<dbReference type="Proteomes" id="UP000052978">
    <property type="component" value="Unassembled WGS sequence"/>
</dbReference>